<evidence type="ECO:0000259" key="2">
    <source>
        <dbReference type="Pfam" id="PF17111"/>
    </source>
</evidence>
<keyword evidence="1" id="KW-0175">Coiled coil</keyword>
<proteinExistence type="predicted"/>
<organism evidence="3 4">
    <name type="scientific">Stemphylium lycopersici</name>
    <name type="common">Tomato gray leaf spot disease fungus</name>
    <name type="synonym">Thyrospora lycopersici</name>
    <dbReference type="NCBI Taxonomy" id="183478"/>
    <lineage>
        <taxon>Eukaryota</taxon>
        <taxon>Fungi</taxon>
        <taxon>Dikarya</taxon>
        <taxon>Ascomycota</taxon>
        <taxon>Pezizomycotina</taxon>
        <taxon>Dothideomycetes</taxon>
        <taxon>Pleosporomycetidae</taxon>
        <taxon>Pleosporales</taxon>
        <taxon>Pleosporineae</taxon>
        <taxon>Pleosporaceae</taxon>
        <taxon>Stemphylium</taxon>
    </lineage>
</organism>
<dbReference type="OrthoDB" id="432483at2759"/>
<dbReference type="EMBL" id="QGDH01000013">
    <property type="protein sequence ID" value="RAR15263.1"/>
    <property type="molecule type" value="Genomic_DNA"/>
</dbReference>
<dbReference type="AlphaFoldDB" id="A0A364NDP4"/>
<dbReference type="InterPro" id="IPR031348">
    <property type="entry name" value="PigL_N"/>
</dbReference>
<sequence length="299" mass="32614">MDPFSITAGAIGITGSATTSIVQLHNLIGGLSEAQDLVTDIASSLTNINRPLAALKQLSISDESTSVAAKEDLRKAGVAEAVNKCGNACNEFSKNLTKWTKHSSTAKLSLRDRLSVGVWNREKIRTLNMQLQSCEATVQFAITSTQLMVQLRSEKTSDTDRENVKRQLQSLERKIQEHLDLTKLQQDQALERKRALEEEPEDEEDGGAQRTLAIKEVEQQSRLLEADQVSCGVVFSQVRSKRSGQEISNIITLGNSKALIGLPESVVGKINQRITDVRTEGGSVAIVGIYGANISLKDL</sequence>
<reference evidence="4" key="1">
    <citation type="submission" date="2018-05" db="EMBL/GenBank/DDBJ databases">
        <title>Draft genome sequence of Stemphylium lycopersici strain CIDEFI 213.</title>
        <authorList>
            <person name="Medina R."/>
            <person name="Franco M.E.E."/>
            <person name="Lucentini C.G."/>
            <person name="Saparrat M.C.N."/>
            <person name="Balatti P.A."/>
        </authorList>
    </citation>
    <scope>NUCLEOTIDE SEQUENCE [LARGE SCALE GENOMIC DNA]</scope>
    <source>
        <strain evidence="4">CIDEFI 213</strain>
    </source>
</reference>
<protein>
    <submittedName>
        <fullName evidence="3">Cytochrome p450</fullName>
    </submittedName>
</protein>
<dbReference type="Pfam" id="PF17111">
    <property type="entry name" value="PigL_N"/>
    <property type="match status" value="1"/>
</dbReference>
<name>A0A364NDP4_STELY</name>
<gene>
    <name evidence="3" type="ORF">DDE83_001297</name>
</gene>
<dbReference type="Proteomes" id="UP000249619">
    <property type="component" value="Unassembled WGS sequence"/>
</dbReference>
<comment type="caution">
    <text evidence="3">The sequence shown here is derived from an EMBL/GenBank/DDBJ whole genome shotgun (WGS) entry which is preliminary data.</text>
</comment>
<accession>A0A364NDP4</accession>
<evidence type="ECO:0000313" key="4">
    <source>
        <dbReference type="Proteomes" id="UP000249619"/>
    </source>
</evidence>
<keyword evidence="4" id="KW-1185">Reference proteome</keyword>
<evidence type="ECO:0000256" key="1">
    <source>
        <dbReference type="SAM" id="Coils"/>
    </source>
</evidence>
<feature type="domain" description="Azaphilone pigments biosynthesis cluster protein L N-terminal" evidence="2">
    <location>
        <begin position="1"/>
        <end position="201"/>
    </location>
</feature>
<evidence type="ECO:0000313" key="3">
    <source>
        <dbReference type="EMBL" id="RAR15263.1"/>
    </source>
</evidence>
<dbReference type="STRING" id="183478.A0A364NDP4"/>
<feature type="coiled-coil region" evidence="1">
    <location>
        <begin position="154"/>
        <end position="199"/>
    </location>
</feature>